<reference evidence="2" key="1">
    <citation type="submission" date="2021-06" db="EMBL/GenBank/DDBJ databases">
        <authorList>
            <person name="Kallberg Y."/>
            <person name="Tangrot J."/>
            <person name="Rosling A."/>
        </authorList>
    </citation>
    <scope>NUCLEOTIDE SEQUENCE</scope>
    <source>
        <strain evidence="2">87-6 pot B 2015</strain>
    </source>
</reference>
<dbReference type="Gene3D" id="3.30.710.10">
    <property type="entry name" value="Potassium Channel Kv1.1, Chain A"/>
    <property type="match status" value="1"/>
</dbReference>
<evidence type="ECO:0000259" key="1">
    <source>
        <dbReference type="Pfam" id="PF02214"/>
    </source>
</evidence>
<dbReference type="InterPro" id="IPR003131">
    <property type="entry name" value="T1-type_BTB"/>
</dbReference>
<dbReference type="InterPro" id="IPR011333">
    <property type="entry name" value="SKP1/BTB/POZ_sf"/>
</dbReference>
<dbReference type="InterPro" id="IPR045068">
    <property type="entry name" value="BACURD1-3"/>
</dbReference>
<dbReference type="EMBL" id="CAJVPP010000264">
    <property type="protein sequence ID" value="CAG8462834.1"/>
    <property type="molecule type" value="Genomic_DNA"/>
</dbReference>
<dbReference type="PANTHER" id="PTHR11145">
    <property type="entry name" value="BTB/POZ DOMAIN-CONTAINING ADAPTER FOR CUL3-MEDIATED RHOA DEGRADATION PROTEIN FAMILY MEMBER"/>
    <property type="match status" value="1"/>
</dbReference>
<dbReference type="Proteomes" id="UP000789375">
    <property type="component" value="Unassembled WGS sequence"/>
</dbReference>
<accession>A0A9N8VQD7</accession>
<dbReference type="SUPFAM" id="SSF54695">
    <property type="entry name" value="POZ domain"/>
    <property type="match status" value="1"/>
</dbReference>
<comment type="caution">
    <text evidence="2">The sequence shown here is derived from an EMBL/GenBank/DDBJ whole genome shotgun (WGS) entry which is preliminary data.</text>
</comment>
<feature type="domain" description="Potassium channel tetramerisation-type BTB" evidence="1">
    <location>
        <begin position="122"/>
        <end position="206"/>
    </location>
</feature>
<dbReference type="Pfam" id="PF02214">
    <property type="entry name" value="BTB_2"/>
    <property type="match status" value="1"/>
</dbReference>
<proteinExistence type="predicted"/>
<dbReference type="GO" id="GO:0051260">
    <property type="term" value="P:protein homooligomerization"/>
    <property type="evidence" value="ECO:0007669"/>
    <property type="project" value="InterPro"/>
</dbReference>
<name>A0A9N8VQD7_FUNMO</name>
<evidence type="ECO:0000313" key="2">
    <source>
        <dbReference type="EMBL" id="CAG8462834.1"/>
    </source>
</evidence>
<gene>
    <name evidence="2" type="ORF">FMOSSE_LOCUS2128</name>
</gene>
<evidence type="ECO:0000313" key="3">
    <source>
        <dbReference type="Proteomes" id="UP000789375"/>
    </source>
</evidence>
<organism evidence="2 3">
    <name type="scientific">Funneliformis mosseae</name>
    <name type="common">Endomycorrhizal fungus</name>
    <name type="synonym">Glomus mosseae</name>
    <dbReference type="NCBI Taxonomy" id="27381"/>
    <lineage>
        <taxon>Eukaryota</taxon>
        <taxon>Fungi</taxon>
        <taxon>Fungi incertae sedis</taxon>
        <taxon>Mucoromycota</taxon>
        <taxon>Glomeromycotina</taxon>
        <taxon>Glomeromycetes</taxon>
        <taxon>Glomerales</taxon>
        <taxon>Glomeraceae</taxon>
        <taxon>Funneliformis</taxon>
    </lineage>
</organism>
<sequence>MIIPQEAKITPCCPLRNSVFVGGQLTGKSSQEIKDFISTKFSVDVSHVLKTLNNPYGHAHFKTENDAGIFYQRVQGQEFAFSDGTKIYFLPSKMTGSNEYTVYKIEDEASTSHQNNLVTTLITLNVGGILYTTTKRTLLKKTKFFSEPFKDFDHNGNIFIDRNGELFKYVEFIRTDDLPKRTLRDNLLLEELLLEAKFYHIQELAVQINRIIHDVGYQSYY</sequence>
<keyword evidence="3" id="KW-1185">Reference proteome</keyword>
<dbReference type="AlphaFoldDB" id="A0A9N8VQD7"/>
<dbReference type="PANTHER" id="PTHR11145:SF8">
    <property type="entry name" value="RE57120P"/>
    <property type="match status" value="1"/>
</dbReference>
<protein>
    <submittedName>
        <fullName evidence="2">15279_t:CDS:1</fullName>
    </submittedName>
</protein>